<evidence type="ECO:0000256" key="1">
    <source>
        <dbReference type="ARBA" id="ARBA00022679"/>
    </source>
</evidence>
<dbReference type="Pfam" id="PF13847">
    <property type="entry name" value="Methyltransf_31"/>
    <property type="match status" value="1"/>
</dbReference>
<keyword evidence="1 11" id="KW-0808">Transferase</keyword>
<dbReference type="Gene3D" id="3.40.50.150">
    <property type="entry name" value="Vaccinia Virus protein VP39"/>
    <property type="match status" value="1"/>
</dbReference>
<dbReference type="CDD" id="cd02440">
    <property type="entry name" value="AdoMet_MTases"/>
    <property type="match status" value="1"/>
</dbReference>
<keyword evidence="2" id="KW-0949">S-adenosyl-L-methionine</keyword>
<proteinExistence type="inferred from homology"/>
<dbReference type="InterPro" id="IPR026669">
    <property type="entry name" value="Arsenite_MeTrfase-like"/>
</dbReference>
<dbReference type="SUPFAM" id="SSF53335">
    <property type="entry name" value="S-adenosyl-L-methionine-dependent methyltransferases"/>
    <property type="match status" value="1"/>
</dbReference>
<dbReference type="InterPro" id="IPR029063">
    <property type="entry name" value="SAM-dependent_MTases_sf"/>
</dbReference>
<comment type="similarity">
    <text evidence="3">Belongs to the methyltransferase superfamily. Arsenite methyltransferase family.</text>
</comment>
<organism evidence="11 12">
    <name type="scientific">Thermogemmata fonticola</name>
    <dbReference type="NCBI Taxonomy" id="2755323"/>
    <lineage>
        <taxon>Bacteria</taxon>
        <taxon>Pseudomonadati</taxon>
        <taxon>Planctomycetota</taxon>
        <taxon>Planctomycetia</taxon>
        <taxon>Gemmatales</taxon>
        <taxon>Gemmataceae</taxon>
        <taxon>Thermogemmata</taxon>
    </lineage>
</organism>
<dbReference type="NCBIfam" id="NF008823">
    <property type="entry name" value="PRK11873.1"/>
    <property type="match status" value="1"/>
</dbReference>
<dbReference type="PANTHER" id="PTHR43675:SF8">
    <property type="entry name" value="ARSENITE METHYLTRANSFERASE"/>
    <property type="match status" value="1"/>
</dbReference>
<accession>A0A7V9ACT8</accession>
<evidence type="ECO:0000313" key="11">
    <source>
        <dbReference type="EMBL" id="MBA2227318.1"/>
    </source>
</evidence>
<sequence>MSETSLTDIVRQKYAAVASSGITQETAGVKEAAQAFGYSAEELAQLPAEANMALGCGNPTALANLKAGEVVVDLGCGGGIDVLLAARKVGPTGKAIGIDMTPEMIERARRNAARVGLENVAFYQATLDALPLPDASADCLISNCVINLVPDKAAAFREMYRVLKPGGRIAVSDIALKRPLPPELARSVAALVGCIAGALTFEEYIRLLQDAGFVQVQVLDSGADLNAYALVEGQSGCCSPAMSAEKPPAPTGSSTGESTSTTRSLSITEEDWIAASQSCCGGTWPEQRQESLSADNTESLHKELASLIRRYDVNEYAASVKVSAVKPG</sequence>
<dbReference type="RefSeq" id="WP_194539185.1">
    <property type="nucleotide sequence ID" value="NZ_JACEFB010000013.1"/>
</dbReference>
<gene>
    <name evidence="11" type="primary">arsM</name>
    <name evidence="11" type="ORF">H0921_14245</name>
</gene>
<dbReference type="GO" id="GO:0030791">
    <property type="term" value="F:arsenite methyltransferase activity"/>
    <property type="evidence" value="ECO:0007669"/>
    <property type="project" value="UniProtKB-EC"/>
</dbReference>
<dbReference type="AlphaFoldDB" id="A0A7V9ACT8"/>
<comment type="caution">
    <text evidence="11">The sequence shown here is derived from an EMBL/GenBank/DDBJ whole genome shotgun (WGS) entry which is preliminary data.</text>
</comment>
<name>A0A7V9ACT8_9BACT</name>
<dbReference type="InterPro" id="IPR025714">
    <property type="entry name" value="Methyltranfer_dom"/>
</dbReference>
<protein>
    <recommendedName>
        <fullName evidence="5">Arsenite methyltransferase</fullName>
        <ecNumber evidence="4">2.1.1.137</ecNumber>
    </recommendedName>
</protein>
<dbReference type="GO" id="GO:0032259">
    <property type="term" value="P:methylation"/>
    <property type="evidence" value="ECO:0007669"/>
    <property type="project" value="UniProtKB-KW"/>
</dbReference>
<dbReference type="EMBL" id="JACEFB010000013">
    <property type="protein sequence ID" value="MBA2227318.1"/>
    <property type="molecule type" value="Genomic_DNA"/>
</dbReference>
<evidence type="ECO:0000256" key="2">
    <source>
        <dbReference type="ARBA" id="ARBA00022691"/>
    </source>
</evidence>
<evidence type="ECO:0000256" key="4">
    <source>
        <dbReference type="ARBA" id="ARBA00034521"/>
    </source>
</evidence>
<dbReference type="PANTHER" id="PTHR43675">
    <property type="entry name" value="ARSENITE METHYLTRANSFERASE"/>
    <property type="match status" value="1"/>
</dbReference>
<comment type="catalytic activity">
    <reaction evidence="7">
        <text>arsenic triglutathione + 2 [thioredoxin]-dithiol + 2 S-adenosyl-L-methionine + H2O = dimethylarsinous acid + 2 [thioredoxin]-disulfide + 3 glutathione + 2 S-adenosyl-L-homocysteine + 2 H(+)</text>
        <dbReference type="Rhea" id="RHEA:69464"/>
        <dbReference type="Rhea" id="RHEA-COMP:10698"/>
        <dbReference type="Rhea" id="RHEA-COMP:10700"/>
        <dbReference type="ChEBI" id="CHEBI:15377"/>
        <dbReference type="ChEBI" id="CHEBI:15378"/>
        <dbReference type="ChEBI" id="CHEBI:23808"/>
        <dbReference type="ChEBI" id="CHEBI:29950"/>
        <dbReference type="ChEBI" id="CHEBI:50058"/>
        <dbReference type="ChEBI" id="CHEBI:57856"/>
        <dbReference type="ChEBI" id="CHEBI:57925"/>
        <dbReference type="ChEBI" id="CHEBI:59789"/>
        <dbReference type="ChEBI" id="CHEBI:183640"/>
        <dbReference type="EC" id="2.1.1.137"/>
    </reaction>
</comment>
<dbReference type="Proteomes" id="UP000542342">
    <property type="component" value="Unassembled WGS sequence"/>
</dbReference>
<comment type="catalytic activity">
    <reaction evidence="6">
        <text>arsenic triglutathione + [thioredoxin]-dithiol + S-adenosyl-L-methionine + 2 H2O = methylarsonous acid + [thioredoxin]-disulfide + 3 glutathione + S-adenosyl-L-homocysteine + H(+)</text>
        <dbReference type="Rhea" id="RHEA:69460"/>
        <dbReference type="Rhea" id="RHEA-COMP:10698"/>
        <dbReference type="Rhea" id="RHEA-COMP:10700"/>
        <dbReference type="ChEBI" id="CHEBI:15377"/>
        <dbReference type="ChEBI" id="CHEBI:15378"/>
        <dbReference type="ChEBI" id="CHEBI:17826"/>
        <dbReference type="ChEBI" id="CHEBI:29950"/>
        <dbReference type="ChEBI" id="CHEBI:50058"/>
        <dbReference type="ChEBI" id="CHEBI:57856"/>
        <dbReference type="ChEBI" id="CHEBI:57925"/>
        <dbReference type="ChEBI" id="CHEBI:59789"/>
        <dbReference type="ChEBI" id="CHEBI:183640"/>
        <dbReference type="EC" id="2.1.1.137"/>
    </reaction>
</comment>
<evidence type="ECO:0000256" key="8">
    <source>
        <dbReference type="ARBA" id="ARBA00048428"/>
    </source>
</evidence>
<dbReference type="EC" id="2.1.1.137" evidence="4"/>
<evidence type="ECO:0000256" key="3">
    <source>
        <dbReference type="ARBA" id="ARBA00034487"/>
    </source>
</evidence>
<evidence type="ECO:0000256" key="5">
    <source>
        <dbReference type="ARBA" id="ARBA00034545"/>
    </source>
</evidence>
<evidence type="ECO:0000259" key="10">
    <source>
        <dbReference type="Pfam" id="PF13847"/>
    </source>
</evidence>
<feature type="domain" description="Methyltransferase" evidence="10">
    <location>
        <begin position="66"/>
        <end position="212"/>
    </location>
</feature>
<evidence type="ECO:0000313" key="12">
    <source>
        <dbReference type="Proteomes" id="UP000542342"/>
    </source>
</evidence>
<keyword evidence="12" id="KW-1185">Reference proteome</keyword>
<feature type="compositionally biased region" description="Low complexity" evidence="9">
    <location>
        <begin position="251"/>
        <end position="264"/>
    </location>
</feature>
<feature type="region of interest" description="Disordered" evidence="9">
    <location>
        <begin position="241"/>
        <end position="265"/>
    </location>
</feature>
<comment type="catalytic activity">
    <reaction evidence="8">
        <text>arsenic triglutathione + 3 [thioredoxin]-dithiol + 3 S-adenosyl-L-methionine = trimethylarsine + 3 [thioredoxin]-disulfide + 3 glutathione + 3 S-adenosyl-L-homocysteine + 3 H(+)</text>
        <dbReference type="Rhea" id="RHEA:69432"/>
        <dbReference type="Rhea" id="RHEA-COMP:10698"/>
        <dbReference type="Rhea" id="RHEA-COMP:10700"/>
        <dbReference type="ChEBI" id="CHEBI:15378"/>
        <dbReference type="ChEBI" id="CHEBI:27130"/>
        <dbReference type="ChEBI" id="CHEBI:29950"/>
        <dbReference type="ChEBI" id="CHEBI:50058"/>
        <dbReference type="ChEBI" id="CHEBI:57856"/>
        <dbReference type="ChEBI" id="CHEBI:57925"/>
        <dbReference type="ChEBI" id="CHEBI:59789"/>
        <dbReference type="ChEBI" id="CHEBI:183640"/>
        <dbReference type="EC" id="2.1.1.137"/>
    </reaction>
</comment>
<keyword evidence="11" id="KW-0489">Methyltransferase</keyword>
<evidence type="ECO:0000256" key="9">
    <source>
        <dbReference type="SAM" id="MobiDB-lite"/>
    </source>
</evidence>
<evidence type="ECO:0000256" key="7">
    <source>
        <dbReference type="ARBA" id="ARBA00047943"/>
    </source>
</evidence>
<evidence type="ECO:0000256" key="6">
    <source>
        <dbReference type="ARBA" id="ARBA00047941"/>
    </source>
</evidence>
<reference evidence="11 12" key="1">
    <citation type="submission" date="2020-07" db="EMBL/GenBank/DDBJ databases">
        <title>Thermogemmata thermophila gen. nov., sp. nov., a novel moderate thermophilic planctomycete from a Kamchatka hot spring.</title>
        <authorList>
            <person name="Elcheninov A.G."/>
            <person name="Podosokorskaya O.A."/>
            <person name="Kovaleva O.L."/>
            <person name="Novikov A."/>
            <person name="Bonch-Osmolovskaya E.A."/>
            <person name="Toshchakov S.V."/>
            <person name="Kublanov I.V."/>
        </authorList>
    </citation>
    <scope>NUCLEOTIDE SEQUENCE [LARGE SCALE GENOMIC DNA]</scope>
    <source>
        <strain evidence="11 12">2918</strain>
    </source>
</reference>